<dbReference type="PROSITE" id="PS50883">
    <property type="entry name" value="EAL"/>
    <property type="match status" value="1"/>
</dbReference>
<comment type="caution">
    <text evidence="6">The sequence shown here is derived from an EMBL/GenBank/DDBJ whole genome shotgun (WGS) entry which is preliminary data.</text>
</comment>
<keyword evidence="1" id="KW-0175">Coiled coil</keyword>
<dbReference type="InterPro" id="IPR052155">
    <property type="entry name" value="Biofilm_reg_signaling"/>
</dbReference>
<evidence type="ECO:0000256" key="1">
    <source>
        <dbReference type="SAM" id="Coils"/>
    </source>
</evidence>
<feature type="transmembrane region" description="Helical" evidence="2">
    <location>
        <begin position="176"/>
        <end position="193"/>
    </location>
</feature>
<dbReference type="SUPFAM" id="SSF141868">
    <property type="entry name" value="EAL domain-like"/>
    <property type="match status" value="1"/>
</dbReference>
<feature type="transmembrane region" description="Helical" evidence="2">
    <location>
        <begin position="205"/>
        <end position="225"/>
    </location>
</feature>
<dbReference type="Gene3D" id="3.30.450.20">
    <property type="entry name" value="PAS domain"/>
    <property type="match status" value="1"/>
</dbReference>
<dbReference type="SUPFAM" id="SSF55073">
    <property type="entry name" value="Nucleotide cyclase"/>
    <property type="match status" value="1"/>
</dbReference>
<dbReference type="SUPFAM" id="SSF55785">
    <property type="entry name" value="PYP-like sensor domain (PAS domain)"/>
    <property type="match status" value="1"/>
</dbReference>
<evidence type="ECO:0000259" key="4">
    <source>
        <dbReference type="PROSITE" id="PS50883"/>
    </source>
</evidence>
<evidence type="ECO:0000313" key="7">
    <source>
        <dbReference type="Proteomes" id="UP000622405"/>
    </source>
</evidence>
<feature type="transmembrane region" description="Helical" evidence="2">
    <location>
        <begin position="146"/>
        <end position="164"/>
    </location>
</feature>
<dbReference type="SMART" id="SM00052">
    <property type="entry name" value="EAL"/>
    <property type="match status" value="1"/>
</dbReference>
<dbReference type="InterPro" id="IPR035919">
    <property type="entry name" value="EAL_sf"/>
</dbReference>
<protein>
    <submittedName>
        <fullName evidence="6">EAL domain-containing protein</fullName>
    </submittedName>
</protein>
<dbReference type="InterPro" id="IPR001633">
    <property type="entry name" value="EAL_dom"/>
</dbReference>
<evidence type="ECO:0000259" key="3">
    <source>
        <dbReference type="PROSITE" id="PS50112"/>
    </source>
</evidence>
<dbReference type="CDD" id="cd01949">
    <property type="entry name" value="GGDEF"/>
    <property type="match status" value="1"/>
</dbReference>
<dbReference type="CDD" id="cd01948">
    <property type="entry name" value="EAL"/>
    <property type="match status" value="1"/>
</dbReference>
<proteinExistence type="predicted"/>
<dbReference type="Pfam" id="PF00990">
    <property type="entry name" value="GGDEF"/>
    <property type="match status" value="1"/>
</dbReference>
<evidence type="ECO:0000256" key="2">
    <source>
        <dbReference type="SAM" id="Phobius"/>
    </source>
</evidence>
<name>A0ABR6YUQ7_9FIRM</name>
<dbReference type="PROSITE" id="PS50887">
    <property type="entry name" value="GGDEF"/>
    <property type="match status" value="1"/>
</dbReference>
<dbReference type="RefSeq" id="WP_186893513.1">
    <property type="nucleotide sequence ID" value="NZ_WJBE01000003.1"/>
</dbReference>
<feature type="domain" description="PAS" evidence="3">
    <location>
        <begin position="235"/>
        <end position="289"/>
    </location>
</feature>
<dbReference type="Pfam" id="PF00563">
    <property type="entry name" value="EAL"/>
    <property type="match status" value="1"/>
</dbReference>
<gene>
    <name evidence="6" type="ORF">GH811_04770</name>
</gene>
<feature type="transmembrane region" description="Helical" evidence="2">
    <location>
        <begin position="31"/>
        <end position="54"/>
    </location>
</feature>
<sequence length="842" mass="96266">MNWFALIYFSCFIYYFITGIVTLFRPQKNGANWVFGVICMNLSVWSGFLFLMFITNVPETAALYRQLMSICWSTLFTELLYFVLFLSKQQVFYNRVWKNVLLLIPGLFCFGYYFLTPIEATFMIYLDPGWAFGVPADRGFIWDYYFIAYYVTYTLLALVAAASWNRSTPYVRERRQSMIIFLSFLSTLILSGISDSLLPMLGISVFPPLTSVLSLACIMGLNVAITRYRMMSITPESIMMEVFMMMSEGLIITNGQGLIVTMNAGAEMILGYQGRELCDQPIKALFEPDAAFDGQSDQELKSSAMTLIGKDQRPVPVLISCHTHYDQFSNPIGTVFTFQDIKDLKAAEKALEQSNLELEQKVCLRTTELAAMNQQLKNEIAENSRNEARIKKMVYEDALTKLYNRRFFYEYLEKHMTDAMRYNKGFTVLFIDLDGFKMINDSLGHDMGDALLIRVAQILKNALRESDVLSRAGGDEFLILLHNTYLKEDVTNACEKVLQLLEMPIMMDSYNLHISASIGIACFPQHGYCSELLIKNADIAMYEAKEQGKGRFIFYDDSLKEDIDENMSLTNDLYSALENNEFELVYQPQVDATSQQINGFEALIRWHHPDRGLLSPAKFIPLAEQTGLIIPIGEWVIRTAMAQQKKWQERIGKAVRMSVNLSTKQLKMVDLVDFIERARLEFEIDPAYFELEITESIFMADTTQILDQLERIKKIGMAVAIDDFGTEYASLSYLKKLPLDRIKIPKTFIDGIGNNEKDEAIIVSIIILAIKLGCNTIAEGVEDEQQLIFLKQHGCAEIQGYYFYHPMQAQKIEHELLNPNKKTNGLICLPAHKITSVSSYYM</sequence>
<dbReference type="PANTHER" id="PTHR44757:SF2">
    <property type="entry name" value="BIOFILM ARCHITECTURE MAINTENANCE PROTEIN MBAA"/>
    <property type="match status" value="1"/>
</dbReference>
<dbReference type="SMART" id="SM00267">
    <property type="entry name" value="GGDEF"/>
    <property type="match status" value="1"/>
</dbReference>
<keyword evidence="2" id="KW-0472">Membrane</keyword>
<reference evidence="6 7" key="1">
    <citation type="journal article" date="2020" name="mSystems">
        <title>Defining Genomic and Predicted Metabolic Features of the Acetobacterium Genus.</title>
        <authorList>
            <person name="Ross D.E."/>
            <person name="Marshall C.W."/>
            <person name="Gulliver D."/>
            <person name="May H.D."/>
            <person name="Norman R.S."/>
        </authorList>
    </citation>
    <scope>NUCLEOTIDE SEQUENCE [LARGE SCALE GENOMIC DNA]</scope>
    <source>
        <strain evidence="6 7">DSM 4132</strain>
    </source>
</reference>
<feature type="transmembrane region" description="Helical" evidence="2">
    <location>
        <begin position="66"/>
        <end position="87"/>
    </location>
</feature>
<dbReference type="EMBL" id="WJBE01000003">
    <property type="protein sequence ID" value="MBC3898925.1"/>
    <property type="molecule type" value="Genomic_DNA"/>
</dbReference>
<dbReference type="InterPro" id="IPR013767">
    <property type="entry name" value="PAS_fold"/>
</dbReference>
<dbReference type="NCBIfam" id="TIGR00254">
    <property type="entry name" value="GGDEF"/>
    <property type="match status" value="1"/>
</dbReference>
<organism evidence="6 7">
    <name type="scientific">Acetobacterium malicum</name>
    <dbReference type="NCBI Taxonomy" id="52692"/>
    <lineage>
        <taxon>Bacteria</taxon>
        <taxon>Bacillati</taxon>
        <taxon>Bacillota</taxon>
        <taxon>Clostridia</taxon>
        <taxon>Eubacteriales</taxon>
        <taxon>Eubacteriaceae</taxon>
        <taxon>Acetobacterium</taxon>
    </lineage>
</organism>
<dbReference type="Gene3D" id="3.30.70.270">
    <property type="match status" value="1"/>
</dbReference>
<feature type="transmembrane region" description="Helical" evidence="2">
    <location>
        <begin position="99"/>
        <end position="126"/>
    </location>
</feature>
<feature type="domain" description="EAL" evidence="4">
    <location>
        <begin position="566"/>
        <end position="820"/>
    </location>
</feature>
<dbReference type="PANTHER" id="PTHR44757">
    <property type="entry name" value="DIGUANYLATE CYCLASE DGCP"/>
    <property type="match status" value="1"/>
</dbReference>
<keyword evidence="2" id="KW-0812">Transmembrane</keyword>
<dbReference type="Pfam" id="PF00989">
    <property type="entry name" value="PAS"/>
    <property type="match status" value="1"/>
</dbReference>
<accession>A0ABR6YUQ7</accession>
<evidence type="ECO:0000259" key="5">
    <source>
        <dbReference type="PROSITE" id="PS50887"/>
    </source>
</evidence>
<evidence type="ECO:0000313" key="6">
    <source>
        <dbReference type="EMBL" id="MBC3898925.1"/>
    </source>
</evidence>
<feature type="domain" description="GGDEF" evidence="5">
    <location>
        <begin position="424"/>
        <end position="557"/>
    </location>
</feature>
<dbReference type="InterPro" id="IPR029787">
    <property type="entry name" value="Nucleotide_cyclase"/>
</dbReference>
<feature type="transmembrane region" description="Helical" evidence="2">
    <location>
        <begin position="6"/>
        <end position="24"/>
    </location>
</feature>
<keyword evidence="7" id="KW-1185">Reference proteome</keyword>
<feature type="coiled-coil region" evidence="1">
    <location>
        <begin position="341"/>
        <end position="393"/>
    </location>
</feature>
<dbReference type="InterPro" id="IPR035965">
    <property type="entry name" value="PAS-like_dom_sf"/>
</dbReference>
<dbReference type="Proteomes" id="UP000622405">
    <property type="component" value="Unassembled WGS sequence"/>
</dbReference>
<keyword evidence="2" id="KW-1133">Transmembrane helix</keyword>
<dbReference type="CDD" id="cd00130">
    <property type="entry name" value="PAS"/>
    <property type="match status" value="1"/>
</dbReference>
<dbReference type="InterPro" id="IPR043128">
    <property type="entry name" value="Rev_trsase/Diguanyl_cyclase"/>
</dbReference>
<dbReference type="InterPro" id="IPR000160">
    <property type="entry name" value="GGDEF_dom"/>
</dbReference>
<dbReference type="InterPro" id="IPR000014">
    <property type="entry name" value="PAS"/>
</dbReference>
<dbReference type="NCBIfam" id="TIGR00229">
    <property type="entry name" value="sensory_box"/>
    <property type="match status" value="1"/>
</dbReference>
<dbReference type="Gene3D" id="3.20.20.450">
    <property type="entry name" value="EAL domain"/>
    <property type="match status" value="1"/>
</dbReference>
<dbReference type="PROSITE" id="PS50112">
    <property type="entry name" value="PAS"/>
    <property type="match status" value="1"/>
</dbReference>